<dbReference type="Proteomes" id="UP000250235">
    <property type="component" value="Unassembled WGS sequence"/>
</dbReference>
<keyword evidence="3" id="KW-1185">Reference proteome</keyword>
<dbReference type="EMBL" id="KV007818">
    <property type="protein sequence ID" value="KZV30802.1"/>
    <property type="molecule type" value="Genomic_DNA"/>
</dbReference>
<gene>
    <name evidence="2" type="ORF">F511_37388</name>
</gene>
<evidence type="ECO:0000313" key="2">
    <source>
        <dbReference type="EMBL" id="KZV30802.1"/>
    </source>
</evidence>
<feature type="region of interest" description="Disordered" evidence="1">
    <location>
        <begin position="397"/>
        <end position="456"/>
    </location>
</feature>
<dbReference type="AlphaFoldDB" id="A0A2Z7B964"/>
<evidence type="ECO:0008006" key="4">
    <source>
        <dbReference type="Google" id="ProtNLM"/>
    </source>
</evidence>
<evidence type="ECO:0000256" key="1">
    <source>
        <dbReference type="SAM" id="MobiDB-lite"/>
    </source>
</evidence>
<proteinExistence type="predicted"/>
<name>A0A2Z7B964_9LAMI</name>
<dbReference type="OrthoDB" id="848707at2759"/>
<reference evidence="2 3" key="1">
    <citation type="journal article" date="2015" name="Proc. Natl. Acad. Sci. U.S.A.">
        <title>The resurrection genome of Boea hygrometrica: A blueprint for survival of dehydration.</title>
        <authorList>
            <person name="Xiao L."/>
            <person name="Yang G."/>
            <person name="Zhang L."/>
            <person name="Yang X."/>
            <person name="Zhao S."/>
            <person name="Ji Z."/>
            <person name="Zhou Q."/>
            <person name="Hu M."/>
            <person name="Wang Y."/>
            <person name="Chen M."/>
            <person name="Xu Y."/>
            <person name="Jin H."/>
            <person name="Xiao X."/>
            <person name="Hu G."/>
            <person name="Bao F."/>
            <person name="Hu Y."/>
            <person name="Wan P."/>
            <person name="Li L."/>
            <person name="Deng X."/>
            <person name="Kuang T."/>
            <person name="Xiang C."/>
            <person name="Zhu J.K."/>
            <person name="Oliver M.J."/>
            <person name="He Y."/>
        </authorList>
    </citation>
    <scope>NUCLEOTIDE SEQUENCE [LARGE SCALE GENOMIC DNA]</scope>
    <source>
        <strain evidence="3">cv. XS01</strain>
    </source>
</reference>
<protein>
    <recommendedName>
        <fullName evidence="4">Dystroglycan-like</fullName>
    </recommendedName>
</protein>
<organism evidence="2 3">
    <name type="scientific">Dorcoceras hygrometricum</name>
    <dbReference type="NCBI Taxonomy" id="472368"/>
    <lineage>
        <taxon>Eukaryota</taxon>
        <taxon>Viridiplantae</taxon>
        <taxon>Streptophyta</taxon>
        <taxon>Embryophyta</taxon>
        <taxon>Tracheophyta</taxon>
        <taxon>Spermatophyta</taxon>
        <taxon>Magnoliopsida</taxon>
        <taxon>eudicotyledons</taxon>
        <taxon>Gunneridae</taxon>
        <taxon>Pentapetalae</taxon>
        <taxon>asterids</taxon>
        <taxon>lamiids</taxon>
        <taxon>Lamiales</taxon>
        <taxon>Gesneriaceae</taxon>
        <taxon>Didymocarpoideae</taxon>
        <taxon>Trichosporeae</taxon>
        <taxon>Loxocarpinae</taxon>
        <taxon>Dorcoceras</taxon>
    </lineage>
</organism>
<evidence type="ECO:0000313" key="3">
    <source>
        <dbReference type="Proteomes" id="UP000250235"/>
    </source>
</evidence>
<sequence>MAAMFKALESTGLRGFLGCPSGVYEADLVAFFQNALVRENSVVSTIQGKSVEITEGQFSGIFELPTEGLSDLSEVPKELIFDARSIFSNSGEQVQTRKMKYEFRFLNDILAKYVTVKAGYFDAVTHERFLLMTAIHCGLKINWSKLLFDILKEMVTPSSKQDRGFAVQICVLLQEIPDLALCEPKPFPSLKFVNCFAAGSRLQLLRLVALCLDSLRLVFLRLDEQVKICLQLVVQSLVVKCLRLDFPTTDPSVLNVKNVGTYVAKQKSIDDSHEEDEPLSKNTAVKKVVSKKRPAAPDLVSPSSYSDSSIHFTTDDIPLGNEPTAILSPDLTAEFAQLRASVDQISLDRLQTKIQIERLKAEFFAKISILETSLLTRADNQDRAARVQTEIFRKEGAVMTKGEVGSSQGQGSQPPPDDRNRPGGGGGSRSEPVKKRGSGSYSGPRQRGFRYFLGGE</sequence>
<accession>A0A2Z7B964</accession>